<reference evidence="10 11" key="1">
    <citation type="submission" date="2024-05" db="EMBL/GenBank/DDBJ databases">
        <title>Genome sequencing and assembly of Indian major carp, Cirrhinus mrigala (Hamilton, 1822).</title>
        <authorList>
            <person name="Mohindra V."/>
            <person name="Chowdhury L.M."/>
            <person name="Lal K."/>
            <person name="Jena J.K."/>
        </authorList>
    </citation>
    <scope>NUCLEOTIDE SEQUENCE [LARGE SCALE GENOMIC DNA]</scope>
    <source>
        <strain evidence="10">CM1030</strain>
        <tissue evidence="10">Blood</tissue>
    </source>
</reference>
<dbReference type="InterPro" id="IPR050701">
    <property type="entry name" value="Histone_Mod_Regulator"/>
</dbReference>
<evidence type="ECO:0000256" key="3">
    <source>
        <dbReference type="ARBA" id="ARBA00022771"/>
    </source>
</evidence>
<evidence type="ECO:0000256" key="4">
    <source>
        <dbReference type="ARBA" id="ARBA00022833"/>
    </source>
</evidence>
<keyword evidence="6" id="KW-0804">Transcription</keyword>
<dbReference type="EMBL" id="JAMKFB020000017">
    <property type="protein sequence ID" value="KAL0170090.1"/>
    <property type="molecule type" value="Genomic_DNA"/>
</dbReference>
<evidence type="ECO:0000313" key="10">
    <source>
        <dbReference type="EMBL" id="KAL0170090.1"/>
    </source>
</evidence>
<evidence type="ECO:0000256" key="1">
    <source>
        <dbReference type="ARBA" id="ARBA00004123"/>
    </source>
</evidence>
<evidence type="ECO:0000256" key="8">
    <source>
        <dbReference type="SAM" id="MobiDB-lite"/>
    </source>
</evidence>
<dbReference type="PANTHER" id="PTHR13793">
    <property type="entry name" value="PHD FINGER PROTEINS"/>
    <property type="match status" value="1"/>
</dbReference>
<proteinExistence type="predicted"/>
<dbReference type="AlphaFoldDB" id="A0ABD0P872"/>
<feature type="non-terminal residue" evidence="10">
    <location>
        <position position="1"/>
    </location>
</feature>
<dbReference type="GO" id="GO:0005634">
    <property type="term" value="C:nucleus"/>
    <property type="evidence" value="ECO:0007669"/>
    <property type="project" value="UniProtKB-SubCell"/>
</dbReference>
<evidence type="ECO:0000256" key="5">
    <source>
        <dbReference type="ARBA" id="ARBA00023015"/>
    </source>
</evidence>
<gene>
    <name evidence="10" type="ORF">M9458_034686</name>
</gene>
<keyword evidence="3" id="KW-0863">Zinc-finger</keyword>
<keyword evidence="2" id="KW-0479">Metal-binding</keyword>
<keyword evidence="7" id="KW-0539">Nucleus</keyword>
<feature type="domain" description="PHD-type" evidence="9">
    <location>
        <begin position="1"/>
        <end position="37"/>
    </location>
</feature>
<accession>A0ABD0P872</accession>
<dbReference type="Proteomes" id="UP001529510">
    <property type="component" value="Unassembled WGS sequence"/>
</dbReference>
<feature type="compositionally biased region" description="Polar residues" evidence="8">
    <location>
        <begin position="66"/>
        <end position="76"/>
    </location>
</feature>
<evidence type="ECO:0000256" key="6">
    <source>
        <dbReference type="ARBA" id="ARBA00023163"/>
    </source>
</evidence>
<dbReference type="InterPro" id="IPR013083">
    <property type="entry name" value="Znf_RING/FYVE/PHD"/>
</dbReference>
<feature type="region of interest" description="Disordered" evidence="8">
    <location>
        <begin position="40"/>
        <end position="85"/>
    </location>
</feature>
<evidence type="ECO:0000259" key="9">
    <source>
        <dbReference type="PROSITE" id="PS51805"/>
    </source>
</evidence>
<organism evidence="10 11">
    <name type="scientific">Cirrhinus mrigala</name>
    <name type="common">Mrigala</name>
    <dbReference type="NCBI Taxonomy" id="683832"/>
    <lineage>
        <taxon>Eukaryota</taxon>
        <taxon>Metazoa</taxon>
        <taxon>Chordata</taxon>
        <taxon>Craniata</taxon>
        <taxon>Vertebrata</taxon>
        <taxon>Euteleostomi</taxon>
        <taxon>Actinopterygii</taxon>
        <taxon>Neopterygii</taxon>
        <taxon>Teleostei</taxon>
        <taxon>Ostariophysi</taxon>
        <taxon>Cypriniformes</taxon>
        <taxon>Cyprinidae</taxon>
        <taxon>Labeoninae</taxon>
        <taxon>Labeonini</taxon>
        <taxon>Cirrhinus</taxon>
    </lineage>
</organism>
<comment type="caution">
    <text evidence="10">The sequence shown here is derived from an EMBL/GenBank/DDBJ whole genome shotgun (WGS) entry which is preliminary data.</text>
</comment>
<feature type="compositionally biased region" description="Basic and acidic residues" evidence="8">
    <location>
        <begin position="49"/>
        <end position="65"/>
    </location>
</feature>
<feature type="non-terminal residue" evidence="10">
    <location>
        <position position="173"/>
    </location>
</feature>
<keyword evidence="5" id="KW-0805">Transcription regulation</keyword>
<name>A0ABD0P872_CIRMR</name>
<dbReference type="Gene3D" id="3.30.40.10">
    <property type="entry name" value="Zinc/RING finger domain, C3HC4 (zinc finger)"/>
    <property type="match status" value="1"/>
</dbReference>
<dbReference type="PROSITE" id="PS51805">
    <property type="entry name" value="EPHD"/>
    <property type="match status" value="1"/>
</dbReference>
<dbReference type="PANTHER" id="PTHR13793:SF79">
    <property type="entry name" value="PROTEIN JADE-1"/>
    <property type="match status" value="1"/>
</dbReference>
<dbReference type="GO" id="GO:0008270">
    <property type="term" value="F:zinc ion binding"/>
    <property type="evidence" value="ECO:0007669"/>
    <property type="project" value="UniProtKB-KW"/>
</dbReference>
<keyword evidence="4" id="KW-0862">Zinc</keyword>
<comment type="subcellular location">
    <subcellularLocation>
        <location evidence="1">Nucleus</location>
    </subcellularLocation>
</comment>
<evidence type="ECO:0000256" key="2">
    <source>
        <dbReference type="ARBA" id="ARBA00022723"/>
    </source>
</evidence>
<keyword evidence="11" id="KW-1185">Reference proteome</keyword>
<evidence type="ECO:0000256" key="7">
    <source>
        <dbReference type="ARBA" id="ARBA00023242"/>
    </source>
</evidence>
<evidence type="ECO:0000313" key="11">
    <source>
        <dbReference type="Proteomes" id="UP001529510"/>
    </source>
</evidence>
<protein>
    <recommendedName>
        <fullName evidence="9">PHD-type domain-containing protein</fullName>
    </recommendedName>
</protein>
<dbReference type="InterPro" id="IPR034732">
    <property type="entry name" value="EPHD"/>
</dbReference>
<sequence>CRVAFHVTCGLQCGLKMNTILTEADEVKFKSFCPKHSGMEWNEEEGDDDRPVKVQTSKERGRNRAVDNSSSSQPRLAQNPEETRLSERKLRVQQLEDEFYRFVAADEVAEHLQLPLETVDFLFQYWKLKRKVNFNQPLIMPKKEEEDSLARREQEVLLRRLRLFTHLRQDLER</sequence>